<evidence type="ECO:0000256" key="1">
    <source>
        <dbReference type="ARBA" id="ARBA00004167"/>
    </source>
</evidence>
<dbReference type="OMA" id="CACTIDS"/>
<evidence type="ECO:0000256" key="2">
    <source>
        <dbReference type="ARBA" id="ARBA00022692"/>
    </source>
</evidence>
<keyword evidence="9" id="KW-1185">Reference proteome</keyword>
<protein>
    <recommendedName>
        <fullName evidence="7">Late embryogenesis abundant protein LEA-2 subgroup domain-containing protein</fullName>
    </recommendedName>
</protein>
<name>A0A803M892_CHEQI</name>
<dbReference type="Proteomes" id="UP000596660">
    <property type="component" value="Unplaced"/>
</dbReference>
<dbReference type="GO" id="GO:0098542">
    <property type="term" value="P:defense response to other organism"/>
    <property type="evidence" value="ECO:0007669"/>
    <property type="project" value="InterPro"/>
</dbReference>
<feature type="transmembrane region" description="Helical" evidence="6">
    <location>
        <begin position="222"/>
        <end position="248"/>
    </location>
</feature>
<dbReference type="PANTHER" id="PTHR31234">
    <property type="entry name" value="LATE EMBRYOGENESIS ABUNDANT (LEA) HYDROXYPROLINE-RICH GLYCOPROTEIN FAMILY"/>
    <property type="match status" value="1"/>
</dbReference>
<dbReference type="EnsemblPlants" id="AUR62025118-RA">
    <property type="protein sequence ID" value="AUR62025118-RA:cds"/>
    <property type="gene ID" value="AUR62025118"/>
</dbReference>
<evidence type="ECO:0000313" key="8">
    <source>
        <dbReference type="EnsemblPlants" id="AUR62025118-RA:cds"/>
    </source>
</evidence>
<accession>A0A803M892</accession>
<dbReference type="InterPro" id="IPR044839">
    <property type="entry name" value="NDR1-like"/>
</dbReference>
<feature type="transmembrane region" description="Helical" evidence="6">
    <location>
        <begin position="52"/>
        <end position="74"/>
    </location>
</feature>
<feature type="region of interest" description="Disordered" evidence="5">
    <location>
        <begin position="119"/>
        <end position="163"/>
    </location>
</feature>
<dbReference type="AlphaFoldDB" id="A0A803M892"/>
<reference evidence="8" key="1">
    <citation type="journal article" date="2017" name="Nature">
        <title>The genome of Chenopodium quinoa.</title>
        <authorList>
            <person name="Jarvis D.E."/>
            <person name="Ho Y.S."/>
            <person name="Lightfoot D.J."/>
            <person name="Schmoeckel S.M."/>
            <person name="Li B."/>
            <person name="Borm T.J.A."/>
            <person name="Ohyanagi H."/>
            <person name="Mineta K."/>
            <person name="Michell C.T."/>
            <person name="Saber N."/>
            <person name="Kharbatia N.M."/>
            <person name="Rupper R.R."/>
            <person name="Sharp A.R."/>
            <person name="Dally N."/>
            <person name="Boughton B.A."/>
            <person name="Woo Y.H."/>
            <person name="Gao G."/>
            <person name="Schijlen E.G.W.M."/>
            <person name="Guo X."/>
            <person name="Momin A.A."/>
            <person name="Negrao S."/>
            <person name="Al-Babili S."/>
            <person name="Gehring C."/>
            <person name="Roessner U."/>
            <person name="Jung C."/>
            <person name="Murphy K."/>
            <person name="Arold S.T."/>
            <person name="Gojobori T."/>
            <person name="van der Linden C.G."/>
            <person name="van Loo E.N."/>
            <person name="Jellen E.N."/>
            <person name="Maughan P.J."/>
            <person name="Tester M."/>
        </authorList>
    </citation>
    <scope>NUCLEOTIDE SEQUENCE [LARGE SCALE GENOMIC DNA]</scope>
    <source>
        <strain evidence="8">cv. PI 614886</strain>
    </source>
</reference>
<feature type="transmembrane region" description="Helical" evidence="6">
    <location>
        <begin position="25"/>
        <end position="46"/>
    </location>
</feature>
<evidence type="ECO:0000259" key="7">
    <source>
        <dbReference type="Pfam" id="PF03168"/>
    </source>
</evidence>
<dbReference type="PANTHER" id="PTHR31234:SF70">
    <property type="entry name" value="LATE EMBRYOGENESIS ABUNDANT PROTEIN LEA-2 SUBGROUP DOMAIN-CONTAINING PROTEIN"/>
    <property type="match status" value="1"/>
</dbReference>
<organism evidence="8 9">
    <name type="scientific">Chenopodium quinoa</name>
    <name type="common">Quinoa</name>
    <dbReference type="NCBI Taxonomy" id="63459"/>
    <lineage>
        <taxon>Eukaryota</taxon>
        <taxon>Viridiplantae</taxon>
        <taxon>Streptophyta</taxon>
        <taxon>Embryophyta</taxon>
        <taxon>Tracheophyta</taxon>
        <taxon>Spermatophyta</taxon>
        <taxon>Magnoliopsida</taxon>
        <taxon>eudicotyledons</taxon>
        <taxon>Gunneridae</taxon>
        <taxon>Pentapetalae</taxon>
        <taxon>Caryophyllales</taxon>
        <taxon>Chenopodiaceae</taxon>
        <taxon>Chenopodioideae</taxon>
        <taxon>Atripliceae</taxon>
        <taxon>Chenopodium</taxon>
    </lineage>
</organism>
<evidence type="ECO:0000313" key="9">
    <source>
        <dbReference type="Proteomes" id="UP000596660"/>
    </source>
</evidence>
<sequence>MIEHGGFAALMLSTTNKMVVMVKPIAASTLLLSLTFTSFNFFVAALREMARWVVMVVVDIIPNSQGIIAMFLGINQIIARLKPLNLVNNFLNHLLTFPSTNFLNPKSSLVTLASDKEMTDQRVYPRESPPDSGEHSNAKLMANSNSPSPPVSGEHQRHGRNMSQDSFASSKMSYGYGYGPNPGTYVVQIPKDQVYRVPPPENAHKFKLYTKKKAGRKGCRRCFCCIFAGILILAALLAVTGAVLYLVYKPKAPSYSIESVHVKGVNLSTIATSSTITPVFNVTLKSTNNNGKIGIYYEQGSLIKIYHDGLNLCNGKLPAFYQPPKSSTVFSTKLTGAGIVLSESARDKLLTQQKNGKVPLDINVKVPVKIKIGSIKTWTINIEVSCGVTVNALATNSKVVSKKCKVNAKPW</sequence>
<evidence type="ECO:0000256" key="6">
    <source>
        <dbReference type="SAM" id="Phobius"/>
    </source>
</evidence>
<reference evidence="8" key="2">
    <citation type="submission" date="2021-03" db="UniProtKB">
        <authorList>
            <consortium name="EnsemblPlants"/>
        </authorList>
    </citation>
    <scope>IDENTIFICATION</scope>
</reference>
<dbReference type="Gramene" id="AUR62025118-RA">
    <property type="protein sequence ID" value="AUR62025118-RA:cds"/>
    <property type="gene ID" value="AUR62025118"/>
</dbReference>
<feature type="compositionally biased region" description="Basic and acidic residues" evidence="5">
    <location>
        <begin position="119"/>
        <end position="137"/>
    </location>
</feature>
<dbReference type="InterPro" id="IPR004864">
    <property type="entry name" value="LEA_2"/>
</dbReference>
<evidence type="ECO:0000256" key="3">
    <source>
        <dbReference type="ARBA" id="ARBA00022989"/>
    </source>
</evidence>
<keyword evidence="2 6" id="KW-0812">Transmembrane</keyword>
<keyword evidence="3 6" id="KW-1133">Transmembrane helix</keyword>
<comment type="subcellular location">
    <subcellularLocation>
        <location evidence="1">Membrane</location>
        <topology evidence="1">Single-pass membrane protein</topology>
    </subcellularLocation>
</comment>
<dbReference type="GO" id="GO:0005886">
    <property type="term" value="C:plasma membrane"/>
    <property type="evidence" value="ECO:0007669"/>
    <property type="project" value="TreeGrafter"/>
</dbReference>
<evidence type="ECO:0000256" key="4">
    <source>
        <dbReference type="ARBA" id="ARBA00023136"/>
    </source>
</evidence>
<feature type="domain" description="Late embryogenesis abundant protein LEA-2 subgroup" evidence="7">
    <location>
        <begin position="283"/>
        <end position="386"/>
    </location>
</feature>
<evidence type="ECO:0000256" key="5">
    <source>
        <dbReference type="SAM" id="MobiDB-lite"/>
    </source>
</evidence>
<proteinExistence type="predicted"/>
<keyword evidence="4 6" id="KW-0472">Membrane</keyword>
<dbReference type="Pfam" id="PF03168">
    <property type="entry name" value="LEA_2"/>
    <property type="match status" value="1"/>
</dbReference>